<keyword evidence="1" id="KW-0812">Transmembrane</keyword>
<dbReference type="Proteomes" id="UP000192408">
    <property type="component" value="Unassembled WGS sequence"/>
</dbReference>
<feature type="transmembrane region" description="Helical" evidence="1">
    <location>
        <begin position="5"/>
        <end position="25"/>
    </location>
</feature>
<proteinExistence type="predicted"/>
<evidence type="ECO:0000256" key="1">
    <source>
        <dbReference type="SAM" id="Phobius"/>
    </source>
</evidence>
<organism evidence="2 3">
    <name type="scientific">Pasteurella testudinis DSM 23072</name>
    <dbReference type="NCBI Taxonomy" id="1122938"/>
    <lineage>
        <taxon>Bacteria</taxon>
        <taxon>Pseudomonadati</taxon>
        <taxon>Pseudomonadota</taxon>
        <taxon>Gammaproteobacteria</taxon>
        <taxon>Pasteurellales</taxon>
        <taxon>Pasteurellaceae</taxon>
        <taxon>Pasteurella</taxon>
    </lineage>
</organism>
<evidence type="ECO:0000313" key="3">
    <source>
        <dbReference type="Proteomes" id="UP000192408"/>
    </source>
</evidence>
<evidence type="ECO:0000313" key="2">
    <source>
        <dbReference type="EMBL" id="SMB78945.1"/>
    </source>
</evidence>
<reference evidence="3" key="1">
    <citation type="submission" date="2017-04" db="EMBL/GenBank/DDBJ databases">
        <authorList>
            <person name="Varghese N."/>
            <person name="Submissions S."/>
        </authorList>
    </citation>
    <scope>NUCLEOTIDE SEQUENCE [LARGE SCALE GENOMIC DNA]</scope>
    <source>
        <strain evidence="3">DSM 23072</strain>
    </source>
</reference>
<sequence>MNYRILFVISLIIIAVGFGGLFFIGDQQAAAVPQNGESAVQTDSEQPKEEKTIMVAVASKALTAGQILTKGDYYLTEMKVDVADSDRLLTLKSDLLSLLENQSTLSLEGFLLTQNVVAEQRLNSDMLIAPQDSRFLLESLEQGQLAYRIYIRLEHQFLLDSLSAGESVSLYARHKNYQLSRENKDNLRMDEVLTNLEVLKIERFTDDNQAGNSAFQKDYAGYISVKISTEQLVPLQRLPSEKVLFPLPKAKSETRLNSRGAAIRALRG</sequence>
<dbReference type="RefSeq" id="WP_084255538.1">
    <property type="nucleotide sequence ID" value="NZ_FWWV01000001.1"/>
</dbReference>
<keyword evidence="3" id="KW-1185">Reference proteome</keyword>
<keyword evidence="1" id="KW-1133">Transmembrane helix</keyword>
<protein>
    <submittedName>
        <fullName evidence="2">Pilus assembly protein CpaB</fullName>
    </submittedName>
</protein>
<name>A0A1W1UCW7_9PAST</name>
<dbReference type="EMBL" id="FWWV01000001">
    <property type="protein sequence ID" value="SMB78945.1"/>
    <property type="molecule type" value="Genomic_DNA"/>
</dbReference>
<gene>
    <name evidence="2" type="ORF">SAMN05660772_00269</name>
</gene>
<keyword evidence="1" id="KW-0472">Membrane</keyword>
<dbReference type="STRING" id="1122938.SAMN05660772_00269"/>
<accession>A0A1W1UCW7</accession>
<dbReference type="AlphaFoldDB" id="A0A1W1UCW7"/>